<protein>
    <submittedName>
        <fullName evidence="2">Uncharacterized protein</fullName>
    </submittedName>
</protein>
<gene>
    <name evidence="2" type="ORF">FMEXI_8278</name>
</gene>
<comment type="caution">
    <text evidence="2">The sequence shown here is derived from an EMBL/GenBank/DDBJ whole genome shotgun (WGS) entry which is preliminary data.</text>
</comment>
<organism evidence="2 3">
    <name type="scientific">Fusarium mexicanum</name>
    <dbReference type="NCBI Taxonomy" id="751941"/>
    <lineage>
        <taxon>Eukaryota</taxon>
        <taxon>Fungi</taxon>
        <taxon>Dikarya</taxon>
        <taxon>Ascomycota</taxon>
        <taxon>Pezizomycotina</taxon>
        <taxon>Sordariomycetes</taxon>
        <taxon>Hypocreomycetidae</taxon>
        <taxon>Hypocreales</taxon>
        <taxon>Nectriaceae</taxon>
        <taxon>Fusarium</taxon>
        <taxon>Fusarium fujikuroi species complex</taxon>
    </lineage>
</organism>
<accession>A0A8H5IPY4</accession>
<reference evidence="2 3" key="1">
    <citation type="submission" date="2020-05" db="EMBL/GenBank/DDBJ databases">
        <title>Identification and distribution of gene clusters putatively required for synthesis of sphingolipid metabolism inhibitors in phylogenetically diverse species of the filamentous fungus Fusarium.</title>
        <authorList>
            <person name="Kim H.-S."/>
            <person name="Busman M."/>
            <person name="Brown D.W."/>
            <person name="Divon H."/>
            <person name="Uhlig S."/>
            <person name="Proctor R.H."/>
        </authorList>
    </citation>
    <scope>NUCLEOTIDE SEQUENCE [LARGE SCALE GENOMIC DNA]</scope>
    <source>
        <strain evidence="2 3">NRRL 53147</strain>
    </source>
</reference>
<dbReference type="Proteomes" id="UP000522262">
    <property type="component" value="Unassembled WGS sequence"/>
</dbReference>
<evidence type="ECO:0000256" key="1">
    <source>
        <dbReference type="SAM" id="MobiDB-lite"/>
    </source>
</evidence>
<dbReference type="AlphaFoldDB" id="A0A8H5IPY4"/>
<feature type="region of interest" description="Disordered" evidence="1">
    <location>
        <begin position="1"/>
        <end position="22"/>
    </location>
</feature>
<name>A0A8H5IPY4_9HYPO</name>
<dbReference type="EMBL" id="JAAOAM010000189">
    <property type="protein sequence ID" value="KAF5540782.1"/>
    <property type="molecule type" value="Genomic_DNA"/>
</dbReference>
<keyword evidence="3" id="KW-1185">Reference proteome</keyword>
<sequence length="119" mass="13216">MNSSPEPPQQSQGFAALAPPEGSGVMRVDSLPEVMRTEAGFFSHFLIEVVPNAIYHQTWKQKDLKDPGFPRGDYTRKNAPLKDAIAYYASTSVYHVEENGGWKSGGTRALFHSTDYSYS</sequence>
<evidence type="ECO:0000313" key="2">
    <source>
        <dbReference type="EMBL" id="KAF5540782.1"/>
    </source>
</evidence>
<evidence type="ECO:0000313" key="3">
    <source>
        <dbReference type="Proteomes" id="UP000522262"/>
    </source>
</evidence>
<proteinExistence type="predicted"/>